<evidence type="ECO:0000313" key="3">
    <source>
        <dbReference type="Proteomes" id="UP000002411"/>
    </source>
</evidence>
<dbReference type="Gene3D" id="1.25.40.340">
    <property type="match status" value="1"/>
</dbReference>
<dbReference type="STRING" id="431943.CKL_1383"/>
<dbReference type="Pfam" id="PF13684">
    <property type="entry name" value="FakA-like_C"/>
    <property type="match status" value="1"/>
</dbReference>
<dbReference type="SUPFAM" id="SSF101473">
    <property type="entry name" value="DhaL-like"/>
    <property type="match status" value="1"/>
</dbReference>
<dbReference type="AlphaFoldDB" id="A5N7Z4"/>
<keyword evidence="2" id="KW-0418">Kinase</keyword>
<sequence length="555" mass="60887">MEYLSIDGQRFYNMIVNASNKLEEQKDFVNSLNVFPVPDGDTGTNMSLTLKSAVVEISNVKGKSIDNVSKDLAKGALMGARGNSGVILSQIFRGISKGLQGKNKVNSSEFTLALEEGAKAAYKAVMRPTEGTILTIIKAAGEGAAKSKKENITELLQEVCDYSKRMLDKTPDMLPVLKKAGVVDAGGMGLLIIFQGMYEALKEGIEEVYLKKAEDIVTKSSAKSVESEEIKYGYCTEFFIHLKSSDISSFKDKLQALGDSIVVVKDEDVLKVHIHSNDPGEILSEAIKLGELSKIKIDNMRQQHRSILNADGGKTPLEDINNDSEGEGYISQESVQDKEYAFITVAAGKGIKRIFQDLGVDYVIEGGQTMNPSTEDILNCINKLNAENIFVLPNNKNIIMAANQAAELSDKVVKVIPTKTIPQGITAITVFNPGEGLEENINTMEKAISTVTTGSVTYAVRDTEIDGKDVKTGDILGIIEGKIEKVGKDIFEVCDKIISYMVKEHSELISIYYGKDCNEDEVNSFLEKLEDKYDDIDIQCYSGEQPLYYFIVSVE</sequence>
<dbReference type="PANTHER" id="PTHR33434">
    <property type="entry name" value="DEGV DOMAIN-CONTAINING PROTEIN DR_1986-RELATED"/>
    <property type="match status" value="1"/>
</dbReference>
<accession>A5N7Z4</accession>
<dbReference type="KEGG" id="ckl:CKL_1383"/>
<gene>
    <name evidence="2" type="ordered locus">CKL_1383</name>
</gene>
<evidence type="ECO:0000313" key="2">
    <source>
        <dbReference type="EMBL" id="EDK33425.1"/>
    </source>
</evidence>
<dbReference type="HOGENOM" id="CLU_017496_1_0_9"/>
<dbReference type="SMART" id="SM01120">
    <property type="entry name" value="Dak2"/>
    <property type="match status" value="1"/>
</dbReference>
<protein>
    <submittedName>
        <fullName evidence="2">Predicted kinase</fullName>
    </submittedName>
</protein>
<dbReference type="Pfam" id="PF21645">
    <property type="entry name" value="FakA-like_M"/>
    <property type="match status" value="1"/>
</dbReference>
<reference evidence="2 3" key="1">
    <citation type="journal article" date="2008" name="Proc. Natl. Acad. Sci. U.S.A.">
        <title>The genome of Clostridium kluyveri, a strict anaerobe with unique metabolic features.</title>
        <authorList>
            <person name="Seedorf H."/>
            <person name="Fricke W.F."/>
            <person name="Veith B."/>
            <person name="Brueggemann H."/>
            <person name="Liesegang H."/>
            <person name="Strittmatter A."/>
            <person name="Miethke M."/>
            <person name="Buckel W."/>
            <person name="Hinderberger J."/>
            <person name="Li F."/>
            <person name="Hagemeier C."/>
            <person name="Thauer R.K."/>
            <person name="Gottschalk G."/>
        </authorList>
    </citation>
    <scope>NUCLEOTIDE SEQUENCE [LARGE SCALE GENOMIC DNA]</scope>
    <source>
        <strain evidence="3">ATCC 8527 / DSM 555 / NCIMB 10680</strain>
    </source>
</reference>
<dbReference type="GO" id="GO:0006071">
    <property type="term" value="P:glycerol metabolic process"/>
    <property type="evidence" value="ECO:0007669"/>
    <property type="project" value="InterPro"/>
</dbReference>
<dbReference type="InterPro" id="IPR036117">
    <property type="entry name" value="DhaL_dom_sf"/>
</dbReference>
<dbReference type="InterPro" id="IPR050270">
    <property type="entry name" value="DegV_domain_contain"/>
</dbReference>
<keyword evidence="3" id="KW-1185">Reference proteome</keyword>
<evidence type="ECO:0000259" key="1">
    <source>
        <dbReference type="PROSITE" id="PS51480"/>
    </source>
</evidence>
<dbReference type="NCBIfam" id="TIGR03599">
    <property type="entry name" value="YloV"/>
    <property type="match status" value="1"/>
</dbReference>
<dbReference type="PROSITE" id="PS51480">
    <property type="entry name" value="DHAL"/>
    <property type="match status" value="1"/>
</dbReference>
<proteinExistence type="predicted"/>
<dbReference type="Pfam" id="PF02734">
    <property type="entry name" value="Dak2"/>
    <property type="match status" value="1"/>
</dbReference>
<dbReference type="SMART" id="SM01121">
    <property type="entry name" value="Dak1_2"/>
    <property type="match status" value="1"/>
</dbReference>
<feature type="domain" description="DhaL" evidence="1">
    <location>
        <begin position="9"/>
        <end position="199"/>
    </location>
</feature>
<dbReference type="EMBL" id="CP000673">
    <property type="protein sequence ID" value="EDK33425.1"/>
    <property type="molecule type" value="Genomic_DNA"/>
</dbReference>
<dbReference type="InterPro" id="IPR033470">
    <property type="entry name" value="FakA-like_C"/>
</dbReference>
<dbReference type="GO" id="GO:0004371">
    <property type="term" value="F:glycerone kinase activity"/>
    <property type="evidence" value="ECO:0007669"/>
    <property type="project" value="InterPro"/>
</dbReference>
<keyword evidence="2" id="KW-0808">Transferase</keyword>
<organism evidence="2 3">
    <name type="scientific">Clostridium kluyveri (strain ATCC 8527 / DSM 555 / NBRC 12016 / NCIMB 10680 / K1)</name>
    <dbReference type="NCBI Taxonomy" id="431943"/>
    <lineage>
        <taxon>Bacteria</taxon>
        <taxon>Bacillati</taxon>
        <taxon>Bacillota</taxon>
        <taxon>Clostridia</taxon>
        <taxon>Eubacteriales</taxon>
        <taxon>Clostridiaceae</taxon>
        <taxon>Clostridium</taxon>
    </lineage>
</organism>
<dbReference type="InterPro" id="IPR004007">
    <property type="entry name" value="DhaL_dom"/>
</dbReference>
<dbReference type="RefSeq" id="WP_012101772.1">
    <property type="nucleotide sequence ID" value="NC_009706.1"/>
</dbReference>
<dbReference type="Proteomes" id="UP000002411">
    <property type="component" value="Chromosome"/>
</dbReference>
<name>A5N7Z4_CLOK5</name>
<dbReference type="InterPro" id="IPR019986">
    <property type="entry name" value="YloV-like"/>
</dbReference>
<dbReference type="eggNOG" id="COG1461">
    <property type="taxonomic scope" value="Bacteria"/>
</dbReference>
<dbReference type="PANTHER" id="PTHR33434:SF4">
    <property type="entry name" value="PHOSPHATASE PROTEIN"/>
    <property type="match status" value="1"/>
</dbReference>
<dbReference type="InterPro" id="IPR048394">
    <property type="entry name" value="FakA-like_M"/>
</dbReference>